<reference evidence="2 3" key="1">
    <citation type="journal article" date="2011" name="PLoS Pathog.">
        <title>Endophytic Life Strategies Decoded by Genome and Transcriptome Analyses of the Mutualistic Root Symbiont Piriformospora indica.</title>
        <authorList>
            <person name="Zuccaro A."/>
            <person name="Lahrmann U."/>
            <person name="Guldener U."/>
            <person name="Langen G."/>
            <person name="Pfiffi S."/>
            <person name="Biedenkopf D."/>
            <person name="Wong P."/>
            <person name="Samans B."/>
            <person name="Grimm C."/>
            <person name="Basiewicz M."/>
            <person name="Murat C."/>
            <person name="Martin F."/>
            <person name="Kogel K.H."/>
        </authorList>
    </citation>
    <scope>NUCLEOTIDE SEQUENCE [LARGE SCALE GENOMIC DNA]</scope>
    <source>
        <strain evidence="2 3">DSM 11827</strain>
    </source>
</reference>
<dbReference type="InParanoid" id="G4TNK9"/>
<organism evidence="2 3">
    <name type="scientific">Serendipita indica (strain DSM 11827)</name>
    <name type="common">Root endophyte fungus</name>
    <name type="synonym">Piriformospora indica</name>
    <dbReference type="NCBI Taxonomy" id="1109443"/>
    <lineage>
        <taxon>Eukaryota</taxon>
        <taxon>Fungi</taxon>
        <taxon>Dikarya</taxon>
        <taxon>Basidiomycota</taxon>
        <taxon>Agaricomycotina</taxon>
        <taxon>Agaricomycetes</taxon>
        <taxon>Sebacinales</taxon>
        <taxon>Serendipitaceae</taxon>
        <taxon>Serendipita</taxon>
    </lineage>
</organism>
<comment type="caution">
    <text evidence="2">The sequence shown here is derived from an EMBL/GenBank/DDBJ whole genome shotgun (WGS) entry which is preliminary data.</text>
</comment>
<name>G4TNK9_SERID</name>
<feature type="signal peptide" evidence="1">
    <location>
        <begin position="1"/>
        <end position="20"/>
    </location>
</feature>
<evidence type="ECO:0000313" key="2">
    <source>
        <dbReference type="EMBL" id="CCA72902.1"/>
    </source>
</evidence>
<sequence length="99" mass="10333">MTAALACVLSLASVSSVTLATVNVSPLTHYVDSLATARPLTLMEISGYSCVIALPPRADSSWSASARTGPQCMELTSVPVITFAWKASWSYSGGSYSVN</sequence>
<dbReference type="EMBL" id="CAFZ01000190">
    <property type="protein sequence ID" value="CCA72902.1"/>
    <property type="molecule type" value="Genomic_DNA"/>
</dbReference>
<accession>G4TNK9</accession>
<evidence type="ECO:0000256" key="1">
    <source>
        <dbReference type="SAM" id="SignalP"/>
    </source>
</evidence>
<evidence type="ECO:0000313" key="3">
    <source>
        <dbReference type="Proteomes" id="UP000007148"/>
    </source>
</evidence>
<feature type="chain" id="PRO_5003468926" evidence="1">
    <location>
        <begin position="21"/>
        <end position="99"/>
    </location>
</feature>
<keyword evidence="1" id="KW-0732">Signal</keyword>
<protein>
    <submittedName>
        <fullName evidence="2">Uncharacterized protein</fullName>
    </submittedName>
</protein>
<dbReference type="AlphaFoldDB" id="G4TNK9"/>
<keyword evidence="3" id="KW-1185">Reference proteome</keyword>
<gene>
    <name evidence="2" type="ORF">PIIN_06838</name>
</gene>
<proteinExistence type="predicted"/>
<dbReference type="Proteomes" id="UP000007148">
    <property type="component" value="Unassembled WGS sequence"/>
</dbReference>
<dbReference type="HOGENOM" id="CLU_2321244_0_0_1"/>